<comment type="subcellular location">
    <subcellularLocation>
        <location evidence="1">Nucleus</location>
    </subcellularLocation>
</comment>
<name>A0A8K0W3B6_9PLEO</name>
<dbReference type="GO" id="GO:0005634">
    <property type="term" value="C:nucleus"/>
    <property type="evidence" value="ECO:0007669"/>
    <property type="project" value="UniProtKB-SubCell"/>
</dbReference>
<dbReference type="PANTHER" id="PTHR31001:SF89">
    <property type="entry name" value="ZN(2)-C6 FUNGAL-TYPE DOMAIN-CONTAINING PROTEIN"/>
    <property type="match status" value="1"/>
</dbReference>
<evidence type="ECO:0000256" key="1">
    <source>
        <dbReference type="ARBA" id="ARBA00004123"/>
    </source>
</evidence>
<evidence type="ECO:0008006" key="5">
    <source>
        <dbReference type="Google" id="ProtNLM"/>
    </source>
</evidence>
<dbReference type="EMBL" id="JAGMVJ010000002">
    <property type="protein sequence ID" value="KAH7093647.1"/>
    <property type="molecule type" value="Genomic_DNA"/>
</dbReference>
<evidence type="ECO:0000313" key="4">
    <source>
        <dbReference type="Proteomes" id="UP000813461"/>
    </source>
</evidence>
<dbReference type="Gene3D" id="4.10.240.10">
    <property type="entry name" value="Zn(2)-C6 fungal-type DNA-binding domain"/>
    <property type="match status" value="1"/>
</dbReference>
<dbReference type="GO" id="GO:0008270">
    <property type="term" value="F:zinc ion binding"/>
    <property type="evidence" value="ECO:0007669"/>
    <property type="project" value="InterPro"/>
</dbReference>
<dbReference type="InterPro" id="IPR050613">
    <property type="entry name" value="Sec_Metabolite_Reg"/>
</dbReference>
<dbReference type="OrthoDB" id="39175at2759"/>
<dbReference type="CDD" id="cd00067">
    <property type="entry name" value="GAL4"/>
    <property type="match status" value="1"/>
</dbReference>
<dbReference type="Proteomes" id="UP000813461">
    <property type="component" value="Unassembled WGS sequence"/>
</dbReference>
<dbReference type="GO" id="GO:0000981">
    <property type="term" value="F:DNA-binding transcription factor activity, RNA polymerase II-specific"/>
    <property type="evidence" value="ECO:0007669"/>
    <property type="project" value="InterPro"/>
</dbReference>
<comment type="caution">
    <text evidence="3">The sequence shown here is derived from an EMBL/GenBank/DDBJ whole genome shotgun (WGS) entry which is preliminary data.</text>
</comment>
<proteinExistence type="predicted"/>
<dbReference type="AlphaFoldDB" id="A0A8K0W3B6"/>
<evidence type="ECO:0000313" key="3">
    <source>
        <dbReference type="EMBL" id="KAH7093647.1"/>
    </source>
</evidence>
<gene>
    <name evidence="3" type="ORF">FB567DRAFT_177989</name>
</gene>
<keyword evidence="4" id="KW-1185">Reference proteome</keyword>
<reference evidence="3" key="1">
    <citation type="journal article" date="2021" name="Nat. Commun.">
        <title>Genetic determinants of endophytism in the Arabidopsis root mycobiome.</title>
        <authorList>
            <person name="Mesny F."/>
            <person name="Miyauchi S."/>
            <person name="Thiergart T."/>
            <person name="Pickel B."/>
            <person name="Atanasova L."/>
            <person name="Karlsson M."/>
            <person name="Huettel B."/>
            <person name="Barry K.W."/>
            <person name="Haridas S."/>
            <person name="Chen C."/>
            <person name="Bauer D."/>
            <person name="Andreopoulos W."/>
            <person name="Pangilinan J."/>
            <person name="LaButti K."/>
            <person name="Riley R."/>
            <person name="Lipzen A."/>
            <person name="Clum A."/>
            <person name="Drula E."/>
            <person name="Henrissat B."/>
            <person name="Kohler A."/>
            <person name="Grigoriev I.V."/>
            <person name="Martin F.M."/>
            <person name="Hacquard S."/>
        </authorList>
    </citation>
    <scope>NUCLEOTIDE SEQUENCE</scope>
    <source>
        <strain evidence="3">MPI-SDFR-AT-0120</strain>
    </source>
</reference>
<accession>A0A8K0W3B6</accession>
<keyword evidence="2" id="KW-0539">Nucleus</keyword>
<evidence type="ECO:0000256" key="2">
    <source>
        <dbReference type="ARBA" id="ARBA00023242"/>
    </source>
</evidence>
<organism evidence="3 4">
    <name type="scientific">Paraphoma chrysanthemicola</name>
    <dbReference type="NCBI Taxonomy" id="798071"/>
    <lineage>
        <taxon>Eukaryota</taxon>
        <taxon>Fungi</taxon>
        <taxon>Dikarya</taxon>
        <taxon>Ascomycota</taxon>
        <taxon>Pezizomycotina</taxon>
        <taxon>Dothideomycetes</taxon>
        <taxon>Pleosporomycetidae</taxon>
        <taxon>Pleosporales</taxon>
        <taxon>Pleosporineae</taxon>
        <taxon>Phaeosphaeriaceae</taxon>
        <taxon>Paraphoma</taxon>
    </lineage>
</organism>
<protein>
    <recommendedName>
        <fullName evidence="5">Zn(2)-C6 fungal-type domain-containing protein</fullName>
    </recommendedName>
</protein>
<sequence length="645" mass="71785">MRRTTYRVMLALFAHGRPKHAVCVCLRYGLVSSDFTIVECRRQKMKCEPQRHGPCKRCRNSKTECVFIPRANARQPDASISPGVPQSSEGSSSEVMARLSVIESMLGISSDVPISPTSDTFSTFIPITTTDPEENESGSNLSGLWQATADLKRFTAPKHMKIWSRRVVSQLWSSFHTNTEGLHFQSEQEASKNPTPLLLAAILYVSSLRHTSDQYAAFAPEYFRATCSAIAELSIPAALKSSGPMAIDETLPTLSSEQAAYHNVLGLIIAGLISEAFIDLTGIWISIGYRLILDHCPVYVDHGANKWRQLFSGLQIIDLEHASLHLTCTIVPMKAPLPSLRQMGSFAEDPFNRLTEIMHTGLSHFTGRGLPTIWSFISSSQAERPAATVLSFTDRDVQVIKRWANSLDDWLACSNGPNNTDHDRVQIRRQYNLHRLLVLSIYHPARGFDLFADTVATAERQELLLSARATLRLQKNDDGIWANWDLVMITWAAILVLQGAEGGVGEHDDLLLVQDHLNKLQSTKRPAPSLHHTLADRLETWLQSMNTPPSTALTLPDFDLSWTLFDQSNMVLTSTSVHEQDTVTLAMNGKNTMEASLDHSQQQAPNDPEFWNAYSSGAGSWPSGFTRLFGHPMYDEMPNNGNQSQ</sequence>
<dbReference type="SUPFAM" id="SSF57701">
    <property type="entry name" value="Zn2/Cys6 DNA-binding domain"/>
    <property type="match status" value="1"/>
</dbReference>
<dbReference type="InterPro" id="IPR001138">
    <property type="entry name" value="Zn2Cys6_DnaBD"/>
</dbReference>
<dbReference type="InterPro" id="IPR036864">
    <property type="entry name" value="Zn2-C6_fun-type_DNA-bd_sf"/>
</dbReference>
<dbReference type="PANTHER" id="PTHR31001">
    <property type="entry name" value="UNCHARACTERIZED TRANSCRIPTIONAL REGULATORY PROTEIN"/>
    <property type="match status" value="1"/>
</dbReference>